<proteinExistence type="predicted"/>
<protein>
    <submittedName>
        <fullName evidence="1">Helix-turn-helix domain-containing protein</fullName>
    </submittedName>
</protein>
<dbReference type="RefSeq" id="WP_202093702.1">
    <property type="nucleotide sequence ID" value="NZ_CP061035.1"/>
</dbReference>
<dbReference type="KEGG" id="sari:H5J25_00210"/>
<sequence length="403" mass="43093">MADPEISIAALLAGTGSPTRVFAGGGPGIPVGGLDDASERVLITLLLQRLQQQNARVHGIMVPPAIGAGSDEYRMVMGLPAPSSEPHFAHWYTQGSQAVATHMRPPADGQRAQAYDFDLLDTCRSDVASVARFAQRVDFASYHLAAAYDGSDDAHSWRPAAKRGVQIAKAYRSYFSRLAEASFERWHTVRSILIHDWTPTAEAEPLCRAAYWSLCELTPADQQLKILFVHDADRARHELVRHVDVVAEQLALTASLSEDLSAESAAADKGTDAARLDALQEALLGKAGARLTLTEASERLGISRQALYKKIKTGAALGLMIGDTFVVPEAQLVARKDGSSVVAHLRDVLSLFTEAGAGGWSALQYLIEPDPALGGDVPLNHLKAGDAKLVVAAARAYLCLDAG</sequence>
<name>A0A974NUT8_9SPHN</name>
<dbReference type="Proteomes" id="UP000595894">
    <property type="component" value="Chromosome"/>
</dbReference>
<evidence type="ECO:0000313" key="1">
    <source>
        <dbReference type="EMBL" id="QQV77312.1"/>
    </source>
</evidence>
<reference evidence="2" key="1">
    <citation type="submission" date="2020-09" db="EMBL/GenBank/DDBJ databases">
        <title>Sphingomonas sp., a new species isolated from pork steak.</title>
        <authorList>
            <person name="Heidler von Heilborn D."/>
        </authorList>
    </citation>
    <scope>NUCLEOTIDE SEQUENCE [LARGE SCALE GENOMIC DNA]</scope>
</reference>
<keyword evidence="2" id="KW-1185">Reference proteome</keyword>
<accession>A0A974NUT8</accession>
<organism evidence="1 2">
    <name type="scientific">Sphingomonas aliaeris</name>
    <dbReference type="NCBI Taxonomy" id="2759526"/>
    <lineage>
        <taxon>Bacteria</taxon>
        <taxon>Pseudomonadati</taxon>
        <taxon>Pseudomonadota</taxon>
        <taxon>Alphaproteobacteria</taxon>
        <taxon>Sphingomonadales</taxon>
        <taxon>Sphingomonadaceae</taxon>
        <taxon>Sphingomonas</taxon>
    </lineage>
</organism>
<evidence type="ECO:0000313" key="2">
    <source>
        <dbReference type="Proteomes" id="UP000595894"/>
    </source>
</evidence>
<dbReference type="EMBL" id="CP061035">
    <property type="protein sequence ID" value="QQV77312.1"/>
    <property type="molecule type" value="Genomic_DNA"/>
</dbReference>
<gene>
    <name evidence="1" type="ORF">H5J25_00210</name>
</gene>
<dbReference type="AlphaFoldDB" id="A0A974NUT8"/>